<accession>A0A8T0PVG8</accession>
<comment type="caution">
    <text evidence="9">The sequence shown here is derived from an EMBL/GenBank/DDBJ whole genome shotgun (WGS) entry which is preliminary data.</text>
</comment>
<sequence length="432" mass="49184">MSGVAVLAPALSAGTAWEKLFSFLRAFTLVPSSSSWVAMDLEDLRKLERTTRRILATLHDAEEHWNIREESTRLRLRELKELAEDIEGVVKEYEYQAGRCKMEALKQSTRYHFTGKRKRHEENETDSGDTGVVQVPYEFLSRVTKITERFDEIKHFSTHFSLSEDDGERLLTPDVSSLRHTTSCVLEKGILGRDKDIDIIVEKILSGEGENNGGRHVSVMAIVGTGGLGKTALAQLVYNDPRVRQSFDNHAWVYVSENFDVSTITRDIINSLTQGACDFTELSDLQEKLADEMKDKRILLVLDDVQNERGDCWESLCLPMCFARICKIILTSRSEEVARLVQTMPSHRPSCLSIDESWSLFNQVVFPNQAFDAPANLIEIGKNIVKRCQGLPLVIKTLGSMLRHETDEDKWVDVLENELSHLEKSHYEVYHH</sequence>
<dbReference type="Pfam" id="PF18052">
    <property type="entry name" value="Rx_N"/>
    <property type="match status" value="1"/>
</dbReference>
<name>A0A8T0PVG8_PANVG</name>
<keyword evidence="4" id="KW-0547">Nucleotide-binding</keyword>
<dbReference type="AlphaFoldDB" id="A0A8T0PVG8"/>
<dbReference type="SUPFAM" id="SSF52540">
    <property type="entry name" value="P-loop containing nucleoside triphosphate hydrolases"/>
    <property type="match status" value="1"/>
</dbReference>
<gene>
    <name evidence="9" type="ORF">PVAP13_7NG157200</name>
</gene>
<dbReference type="Gene3D" id="1.10.8.430">
    <property type="entry name" value="Helical domain of apoptotic protease-activating factors"/>
    <property type="match status" value="1"/>
</dbReference>
<evidence type="ECO:0000256" key="6">
    <source>
        <dbReference type="ARBA" id="ARBA00022840"/>
    </source>
</evidence>
<dbReference type="Gene3D" id="3.40.50.300">
    <property type="entry name" value="P-loop containing nucleotide triphosphate hydrolases"/>
    <property type="match status" value="1"/>
</dbReference>
<keyword evidence="3" id="KW-0677">Repeat</keyword>
<evidence type="ECO:0000259" key="7">
    <source>
        <dbReference type="Pfam" id="PF00931"/>
    </source>
</evidence>
<keyword evidence="10" id="KW-1185">Reference proteome</keyword>
<protein>
    <submittedName>
        <fullName evidence="9">Uncharacterized protein</fullName>
    </submittedName>
</protein>
<dbReference type="PRINTS" id="PR00364">
    <property type="entry name" value="DISEASERSIST"/>
</dbReference>
<dbReference type="InterPro" id="IPR002182">
    <property type="entry name" value="NB-ARC"/>
</dbReference>
<evidence type="ECO:0000256" key="5">
    <source>
        <dbReference type="ARBA" id="ARBA00022821"/>
    </source>
</evidence>
<dbReference type="EMBL" id="CM029050">
    <property type="protein sequence ID" value="KAG2565993.1"/>
    <property type="molecule type" value="Genomic_DNA"/>
</dbReference>
<keyword evidence="6" id="KW-0067">ATP-binding</keyword>
<comment type="similarity">
    <text evidence="1">Belongs to the disease resistance NB-LRR family.</text>
</comment>
<dbReference type="InterPro" id="IPR041118">
    <property type="entry name" value="Rx_N"/>
</dbReference>
<evidence type="ECO:0000256" key="2">
    <source>
        <dbReference type="ARBA" id="ARBA00022614"/>
    </source>
</evidence>
<dbReference type="PANTHER" id="PTHR36766:SF55">
    <property type="entry name" value="OS11G0492900 PROTEIN"/>
    <property type="match status" value="1"/>
</dbReference>
<dbReference type="Pfam" id="PF00931">
    <property type="entry name" value="NB-ARC"/>
    <property type="match status" value="1"/>
</dbReference>
<dbReference type="OrthoDB" id="748871at2759"/>
<dbReference type="Gene3D" id="1.20.5.4130">
    <property type="match status" value="1"/>
</dbReference>
<keyword evidence="2" id="KW-0433">Leucine-rich repeat</keyword>
<organism evidence="9 10">
    <name type="scientific">Panicum virgatum</name>
    <name type="common">Blackwell switchgrass</name>
    <dbReference type="NCBI Taxonomy" id="38727"/>
    <lineage>
        <taxon>Eukaryota</taxon>
        <taxon>Viridiplantae</taxon>
        <taxon>Streptophyta</taxon>
        <taxon>Embryophyta</taxon>
        <taxon>Tracheophyta</taxon>
        <taxon>Spermatophyta</taxon>
        <taxon>Magnoliopsida</taxon>
        <taxon>Liliopsida</taxon>
        <taxon>Poales</taxon>
        <taxon>Poaceae</taxon>
        <taxon>PACMAD clade</taxon>
        <taxon>Panicoideae</taxon>
        <taxon>Panicodae</taxon>
        <taxon>Paniceae</taxon>
        <taxon>Panicinae</taxon>
        <taxon>Panicum</taxon>
        <taxon>Panicum sect. Hiantes</taxon>
    </lineage>
</organism>
<dbReference type="PANTHER" id="PTHR36766">
    <property type="entry name" value="PLANT BROAD-SPECTRUM MILDEW RESISTANCE PROTEIN RPW8"/>
    <property type="match status" value="1"/>
</dbReference>
<evidence type="ECO:0000313" key="9">
    <source>
        <dbReference type="EMBL" id="KAG2565993.1"/>
    </source>
</evidence>
<dbReference type="GO" id="GO:0006952">
    <property type="term" value="P:defense response"/>
    <property type="evidence" value="ECO:0007669"/>
    <property type="project" value="UniProtKB-KW"/>
</dbReference>
<evidence type="ECO:0000256" key="4">
    <source>
        <dbReference type="ARBA" id="ARBA00022741"/>
    </source>
</evidence>
<keyword evidence="5" id="KW-0611">Plant defense</keyword>
<proteinExistence type="inferred from homology"/>
<dbReference type="InterPro" id="IPR042197">
    <property type="entry name" value="Apaf_helical"/>
</dbReference>
<reference evidence="9" key="1">
    <citation type="submission" date="2020-05" db="EMBL/GenBank/DDBJ databases">
        <title>WGS assembly of Panicum virgatum.</title>
        <authorList>
            <person name="Lovell J.T."/>
            <person name="Jenkins J."/>
            <person name="Shu S."/>
            <person name="Juenger T.E."/>
            <person name="Schmutz J."/>
        </authorList>
    </citation>
    <scope>NUCLEOTIDE SEQUENCE</scope>
    <source>
        <strain evidence="9">AP13</strain>
    </source>
</reference>
<dbReference type="GO" id="GO:0043531">
    <property type="term" value="F:ADP binding"/>
    <property type="evidence" value="ECO:0007669"/>
    <property type="project" value="InterPro"/>
</dbReference>
<feature type="domain" description="NB-ARC" evidence="7">
    <location>
        <begin position="212"/>
        <end position="369"/>
    </location>
</feature>
<evidence type="ECO:0000313" key="10">
    <source>
        <dbReference type="Proteomes" id="UP000823388"/>
    </source>
</evidence>
<dbReference type="FunFam" id="3.40.50.300:FF:001091">
    <property type="entry name" value="Probable disease resistance protein At1g61300"/>
    <property type="match status" value="1"/>
</dbReference>
<feature type="domain" description="Disease resistance N-terminal" evidence="8">
    <location>
        <begin position="42"/>
        <end position="109"/>
    </location>
</feature>
<evidence type="ECO:0000259" key="8">
    <source>
        <dbReference type="Pfam" id="PF18052"/>
    </source>
</evidence>
<evidence type="ECO:0000256" key="3">
    <source>
        <dbReference type="ARBA" id="ARBA00022737"/>
    </source>
</evidence>
<dbReference type="GO" id="GO:0005524">
    <property type="term" value="F:ATP binding"/>
    <property type="evidence" value="ECO:0007669"/>
    <property type="project" value="UniProtKB-KW"/>
</dbReference>
<dbReference type="InterPro" id="IPR027417">
    <property type="entry name" value="P-loop_NTPase"/>
</dbReference>
<dbReference type="Proteomes" id="UP000823388">
    <property type="component" value="Chromosome 7N"/>
</dbReference>
<evidence type="ECO:0000256" key="1">
    <source>
        <dbReference type="ARBA" id="ARBA00008894"/>
    </source>
</evidence>